<sequence>MSEESKCPVTGKTAIPMTGRGTSNRDWWPNQLKLKILHQHSTLSNPMGETFNYAEEFKKLDLEPLKKDLYALMTDSQEWWPADWGHYGGLFIRMAWHSAGTYRLGDGRGGAGSGNQRFAPLNSWPDNVNLDKARRLLWPIKQKYGRQISWADLLILAGNCALESMGFKTFGFGGGREDIWEPEEDVYWGAEEEWLATSDKPKSRYSGDRDLENPLAAVQMGLIYVNPEGPDGNPDPVLSGIDVRETFARMAMNDEETVALVAGGHTFGKCHGAGPATHVGPEPEAAPIEEQGLGWRSSFGSGKGGDTISSGIEGAWKPNPTTWDMGYLKVLFKYEWELVKSPAGANQWLAKDVADEDMVVDAHDPTKKRRPMMTTADLSLRFDPIYEPIARNYLQNPDKFADAFARAWFKLTHRDMGPRSRYLGAEVPAEELIWQDPVPSVDHKLIDENDIADLKGKILASGLSVSQLVTTAWASASTFRGSDKRGGANGARIRLAPQKDWTVNQPAQLQTVLQTLEGIQKAFNTTQPDGKRVSLADLIVLGGCVGIEQAARSAGHDVTVPFTPGRTDATQEQTDVESFSVLEPVADGFRNYLKARYSVSAEELLVDRAQLLTLTAPEMTVLVGGMRVLNANFGQTQHGVFTKRPETLTNDFFVNLLDMGTMWKPTPEDKDLFEGRDRASGELRWTGTRVDLVFGSNSQLRAVAEVYGCQDSQEKFLHDFVAAWNKVMNLDRFDLA</sequence>
<protein>
    <recommendedName>
        <fullName evidence="8 9">Catalase-peroxidase</fullName>
        <shortName evidence="8">CP</shortName>
        <ecNumber evidence="8 9">1.11.1.21</ecNumber>
    </recommendedName>
    <alternativeName>
        <fullName evidence="8">Peroxidase/catalase</fullName>
    </alternativeName>
</protein>
<feature type="site" description="Transition state stabilizer" evidence="8">
    <location>
        <position position="93"/>
    </location>
</feature>
<dbReference type="CDD" id="cd00649">
    <property type="entry name" value="catalase_peroxidase_1"/>
    <property type="match status" value="1"/>
</dbReference>
<dbReference type="PROSITE" id="PS00435">
    <property type="entry name" value="PEROXIDASE_1"/>
    <property type="match status" value="1"/>
</dbReference>
<evidence type="ECO:0000256" key="10">
    <source>
        <dbReference type="SAM" id="MobiDB-lite"/>
    </source>
</evidence>
<evidence type="ECO:0000256" key="5">
    <source>
        <dbReference type="ARBA" id="ARBA00023004"/>
    </source>
</evidence>
<name>A0ABS5SAV2_9BACT</name>
<keyword evidence="1 8" id="KW-0575">Peroxidase</keyword>
<dbReference type="InterPro" id="IPR019793">
    <property type="entry name" value="Peroxidases_heam-ligand_BS"/>
</dbReference>
<dbReference type="InterPro" id="IPR000763">
    <property type="entry name" value="Catalase_peroxidase"/>
</dbReference>
<dbReference type="PRINTS" id="PR00458">
    <property type="entry name" value="PEROXIDASE"/>
</dbReference>
<dbReference type="GO" id="GO:0004601">
    <property type="term" value="F:peroxidase activity"/>
    <property type="evidence" value="ECO:0007669"/>
    <property type="project" value="UniProtKB-KW"/>
</dbReference>
<evidence type="ECO:0000256" key="8">
    <source>
        <dbReference type="HAMAP-Rule" id="MF_01961"/>
    </source>
</evidence>
<dbReference type="Gene3D" id="1.10.520.10">
    <property type="match status" value="2"/>
</dbReference>
<feature type="cross-link" description="Tryptophyl-tyrosyl-methioninium (Tyr-Met) (with Trp-96)" evidence="8">
    <location>
        <begin position="224"/>
        <end position="250"/>
    </location>
</feature>
<dbReference type="EMBL" id="JAHCVK010000001">
    <property type="protein sequence ID" value="MBT0652493.1"/>
    <property type="molecule type" value="Genomic_DNA"/>
</dbReference>
<comment type="catalytic activity">
    <reaction evidence="7 8 9">
        <text>2 H2O2 = O2 + 2 H2O</text>
        <dbReference type="Rhea" id="RHEA:20309"/>
        <dbReference type="ChEBI" id="CHEBI:15377"/>
        <dbReference type="ChEBI" id="CHEBI:15379"/>
        <dbReference type="ChEBI" id="CHEBI:16240"/>
        <dbReference type="EC" id="1.11.1.21"/>
    </reaction>
</comment>
<comment type="subunit">
    <text evidence="8">Homodimer or homotetramer.</text>
</comment>
<evidence type="ECO:0000256" key="9">
    <source>
        <dbReference type="RuleBase" id="RU003451"/>
    </source>
</evidence>
<comment type="caution">
    <text evidence="8">Lacks conserved residue(s) required for the propagation of feature annotation.</text>
</comment>
<dbReference type="NCBIfam" id="NF011635">
    <property type="entry name" value="PRK15061.1"/>
    <property type="match status" value="1"/>
</dbReference>
<organism evidence="12 13">
    <name type="scientific">Geomobilimonas luticola</name>
    <dbReference type="NCBI Taxonomy" id="1114878"/>
    <lineage>
        <taxon>Bacteria</taxon>
        <taxon>Pseudomonadati</taxon>
        <taxon>Thermodesulfobacteriota</taxon>
        <taxon>Desulfuromonadia</taxon>
        <taxon>Geobacterales</taxon>
        <taxon>Geobacteraceae</taxon>
        <taxon>Geomobilimonas</taxon>
    </lineage>
</organism>
<evidence type="ECO:0000259" key="11">
    <source>
        <dbReference type="PROSITE" id="PS50873"/>
    </source>
</evidence>
<keyword evidence="3 8" id="KW-0479">Metal-binding</keyword>
<dbReference type="InterPro" id="IPR010255">
    <property type="entry name" value="Haem_peroxidase_sf"/>
</dbReference>
<evidence type="ECO:0000256" key="6">
    <source>
        <dbReference type="ARBA" id="ARBA00023324"/>
    </source>
</evidence>
<dbReference type="Pfam" id="PF00141">
    <property type="entry name" value="peroxidase"/>
    <property type="match status" value="2"/>
</dbReference>
<dbReference type="NCBIfam" id="TIGR00198">
    <property type="entry name" value="cat_per_HPI"/>
    <property type="match status" value="1"/>
</dbReference>
<dbReference type="InterPro" id="IPR002016">
    <property type="entry name" value="Haem_peroxidase"/>
</dbReference>
<evidence type="ECO:0000256" key="1">
    <source>
        <dbReference type="ARBA" id="ARBA00022559"/>
    </source>
</evidence>
<evidence type="ECO:0000256" key="2">
    <source>
        <dbReference type="ARBA" id="ARBA00022617"/>
    </source>
</evidence>
<accession>A0ABS5SAV2</accession>
<gene>
    <name evidence="8 12" type="primary">katG</name>
    <name evidence="12" type="ORF">KI810_05460</name>
</gene>
<dbReference type="RefSeq" id="WP_214174435.1">
    <property type="nucleotide sequence ID" value="NZ_JAHCVK010000001.1"/>
</dbReference>
<dbReference type="SUPFAM" id="SSF48113">
    <property type="entry name" value="Heme-dependent peroxidases"/>
    <property type="match status" value="2"/>
</dbReference>
<dbReference type="PANTHER" id="PTHR30555:SF0">
    <property type="entry name" value="CATALASE-PEROXIDASE"/>
    <property type="match status" value="1"/>
</dbReference>
<dbReference type="EC" id="1.11.1.21" evidence="8 9"/>
<evidence type="ECO:0000256" key="3">
    <source>
        <dbReference type="ARBA" id="ARBA00022723"/>
    </source>
</evidence>
<comment type="similarity">
    <text evidence="8 9">Belongs to the peroxidase family. Peroxidase/catalase subfamily.</text>
</comment>
<dbReference type="PRINTS" id="PR00460">
    <property type="entry name" value="BPEROXIDASE"/>
</dbReference>
<dbReference type="HAMAP" id="MF_01961">
    <property type="entry name" value="Catal_peroxid"/>
    <property type="match status" value="1"/>
</dbReference>
<dbReference type="CDD" id="cd08200">
    <property type="entry name" value="catalase_peroxidase_2"/>
    <property type="match status" value="1"/>
</dbReference>
<feature type="domain" description="Plant heme peroxidase family profile" evidence="11">
    <location>
        <begin position="130"/>
        <end position="427"/>
    </location>
</feature>
<evidence type="ECO:0000313" key="13">
    <source>
        <dbReference type="Proteomes" id="UP000756860"/>
    </source>
</evidence>
<comment type="caution">
    <text evidence="12">The sequence shown here is derived from an EMBL/GenBank/DDBJ whole genome shotgun (WGS) entry which is preliminary data.</text>
</comment>
<keyword evidence="6 8" id="KW-0376">Hydrogen peroxide</keyword>
<comment type="catalytic activity">
    <reaction evidence="8 9">
        <text>H2O2 + AH2 = A + 2 H2O</text>
        <dbReference type="Rhea" id="RHEA:30275"/>
        <dbReference type="ChEBI" id="CHEBI:13193"/>
        <dbReference type="ChEBI" id="CHEBI:15377"/>
        <dbReference type="ChEBI" id="CHEBI:16240"/>
        <dbReference type="ChEBI" id="CHEBI:17499"/>
        <dbReference type="EC" id="1.11.1.21"/>
    </reaction>
</comment>
<evidence type="ECO:0000256" key="7">
    <source>
        <dbReference type="ARBA" id="ARBA00049145"/>
    </source>
</evidence>
<keyword evidence="4 8" id="KW-0560">Oxidoreductase</keyword>
<feature type="binding site" description="axial binding residue" evidence="8">
    <location>
        <position position="265"/>
    </location>
    <ligand>
        <name>heme b</name>
        <dbReference type="ChEBI" id="CHEBI:60344"/>
    </ligand>
    <ligandPart>
        <name>Fe</name>
        <dbReference type="ChEBI" id="CHEBI:18248"/>
    </ligandPart>
</feature>
<comment type="PTM">
    <text evidence="8">Formation of the three residue Trp-Tyr-Met cross-link is important for the catalase, but not the peroxidase activity of the enzyme.</text>
</comment>
<evidence type="ECO:0000256" key="4">
    <source>
        <dbReference type="ARBA" id="ARBA00023002"/>
    </source>
</evidence>
<keyword evidence="13" id="KW-1185">Reference proteome</keyword>
<proteinExistence type="inferred from homology"/>
<comment type="function">
    <text evidence="8">Bifunctional enzyme with both catalase and broad-spectrum peroxidase activity.</text>
</comment>
<reference evidence="12 13" key="1">
    <citation type="submission" date="2021-05" db="EMBL/GenBank/DDBJ databases">
        <title>The draft genome of Geobacter luticola JCM 17780.</title>
        <authorList>
            <person name="Xu Z."/>
            <person name="Masuda Y."/>
            <person name="Itoh H."/>
            <person name="Senoo K."/>
        </authorList>
    </citation>
    <scope>NUCLEOTIDE SEQUENCE [LARGE SCALE GENOMIC DNA]</scope>
    <source>
        <strain evidence="12 13">JCM 17780</strain>
    </source>
</reference>
<evidence type="ECO:0000313" key="12">
    <source>
        <dbReference type="EMBL" id="MBT0652493.1"/>
    </source>
</evidence>
<dbReference type="PROSITE" id="PS50873">
    <property type="entry name" value="PEROXIDASE_4"/>
    <property type="match status" value="1"/>
</dbReference>
<feature type="active site" description="Proton acceptor" evidence="8">
    <location>
        <position position="97"/>
    </location>
</feature>
<dbReference type="InterPro" id="IPR019794">
    <property type="entry name" value="Peroxidases_AS"/>
</dbReference>
<dbReference type="Gene3D" id="1.10.420.10">
    <property type="entry name" value="Peroxidase, domain 2"/>
    <property type="match status" value="2"/>
</dbReference>
<comment type="cofactor">
    <cofactor evidence="8">
        <name>heme b</name>
        <dbReference type="ChEBI" id="CHEBI:60344"/>
    </cofactor>
    <text evidence="8">Binds 1 heme b (iron(II)-protoporphyrin IX) group per dimer.</text>
</comment>
<feature type="region of interest" description="Disordered" evidence="10">
    <location>
        <begin position="1"/>
        <end position="20"/>
    </location>
</feature>
<dbReference type="PROSITE" id="PS00436">
    <property type="entry name" value="PEROXIDASE_2"/>
    <property type="match status" value="1"/>
</dbReference>
<dbReference type="PANTHER" id="PTHR30555">
    <property type="entry name" value="HYDROPEROXIDASE I, BIFUNCTIONAL CATALASE-PEROXIDASE"/>
    <property type="match status" value="1"/>
</dbReference>
<keyword evidence="5 8" id="KW-0408">Iron</keyword>
<dbReference type="Proteomes" id="UP000756860">
    <property type="component" value="Unassembled WGS sequence"/>
</dbReference>
<keyword evidence="2 8" id="KW-0349">Heme</keyword>